<name>X0UPF4_9ZZZZ</name>
<evidence type="ECO:0000313" key="1">
    <source>
        <dbReference type="EMBL" id="GAG07699.1"/>
    </source>
</evidence>
<proteinExistence type="predicted"/>
<comment type="caution">
    <text evidence="1">The sequence shown here is derived from an EMBL/GenBank/DDBJ whole genome shotgun (WGS) entry which is preliminary data.</text>
</comment>
<protein>
    <submittedName>
        <fullName evidence="1">Uncharacterized protein</fullName>
    </submittedName>
</protein>
<gene>
    <name evidence="1" type="ORF">S01H1_38771</name>
</gene>
<sequence length="34" mass="3536">PDELAYACRDTPNTPQWAGSGRVKAGTGGYILVA</sequence>
<dbReference type="EMBL" id="BARS01024422">
    <property type="protein sequence ID" value="GAG07699.1"/>
    <property type="molecule type" value="Genomic_DNA"/>
</dbReference>
<accession>X0UPF4</accession>
<reference evidence="1" key="1">
    <citation type="journal article" date="2014" name="Front. Microbiol.">
        <title>High frequency of phylogenetically diverse reductive dehalogenase-homologous genes in deep subseafloor sedimentary metagenomes.</title>
        <authorList>
            <person name="Kawai M."/>
            <person name="Futagami T."/>
            <person name="Toyoda A."/>
            <person name="Takaki Y."/>
            <person name="Nishi S."/>
            <person name="Hori S."/>
            <person name="Arai W."/>
            <person name="Tsubouchi T."/>
            <person name="Morono Y."/>
            <person name="Uchiyama I."/>
            <person name="Ito T."/>
            <person name="Fujiyama A."/>
            <person name="Inagaki F."/>
            <person name="Takami H."/>
        </authorList>
    </citation>
    <scope>NUCLEOTIDE SEQUENCE</scope>
    <source>
        <strain evidence="1">Expedition CK06-06</strain>
    </source>
</reference>
<feature type="non-terminal residue" evidence="1">
    <location>
        <position position="1"/>
    </location>
</feature>
<dbReference type="AlphaFoldDB" id="X0UPF4"/>
<organism evidence="1">
    <name type="scientific">marine sediment metagenome</name>
    <dbReference type="NCBI Taxonomy" id="412755"/>
    <lineage>
        <taxon>unclassified sequences</taxon>
        <taxon>metagenomes</taxon>
        <taxon>ecological metagenomes</taxon>
    </lineage>
</organism>